<dbReference type="OrthoDB" id="10005521at2"/>
<dbReference type="Proteomes" id="UP000009102">
    <property type="component" value="Chromosome"/>
</dbReference>
<gene>
    <name evidence="2" type="ordered locus">Hneap_2198</name>
</gene>
<protein>
    <submittedName>
        <fullName evidence="2">Uncharacterized protein</fullName>
    </submittedName>
</protein>
<dbReference type="eggNOG" id="COG5339">
    <property type="taxonomic scope" value="Bacteria"/>
</dbReference>
<keyword evidence="1" id="KW-1133">Transmembrane helix</keyword>
<reference evidence="2 3" key="1">
    <citation type="submission" date="2009-10" db="EMBL/GenBank/DDBJ databases">
        <title>Complete sequence of Halothiobacillus neapolitanus c2.</title>
        <authorList>
            <consortium name="US DOE Joint Genome Institute"/>
            <person name="Lucas S."/>
            <person name="Copeland A."/>
            <person name="Lapidus A."/>
            <person name="Glavina del Rio T."/>
            <person name="Tice H."/>
            <person name="Bruce D."/>
            <person name="Goodwin L."/>
            <person name="Pitluck S."/>
            <person name="Davenport K."/>
            <person name="Brettin T."/>
            <person name="Detter J.C."/>
            <person name="Han C."/>
            <person name="Tapia R."/>
            <person name="Larimer F."/>
            <person name="Land M."/>
            <person name="Hauser L."/>
            <person name="Kyrpides N."/>
            <person name="Mikhailova N."/>
            <person name="Kerfeld C."/>
            <person name="Cannon G."/>
            <person name="Heinhort S."/>
        </authorList>
    </citation>
    <scope>NUCLEOTIDE SEQUENCE [LARGE SCALE GENOMIC DNA]</scope>
    <source>
        <strain evidence="3">ATCC 23641 / c2</strain>
    </source>
</reference>
<dbReference type="RefSeq" id="WP_012825046.1">
    <property type="nucleotide sequence ID" value="NC_013422.1"/>
</dbReference>
<evidence type="ECO:0000313" key="2">
    <source>
        <dbReference type="EMBL" id="ACX97014.1"/>
    </source>
</evidence>
<keyword evidence="1" id="KW-0812">Transmembrane</keyword>
<evidence type="ECO:0000256" key="1">
    <source>
        <dbReference type="SAM" id="Phobius"/>
    </source>
</evidence>
<dbReference type="AlphaFoldDB" id="D0KWB1"/>
<dbReference type="KEGG" id="hna:Hneap_2198"/>
<keyword evidence="3" id="KW-1185">Reference proteome</keyword>
<name>D0KWB1_HALNC</name>
<dbReference type="EMBL" id="CP001801">
    <property type="protein sequence ID" value="ACX97014.1"/>
    <property type="molecule type" value="Genomic_DNA"/>
</dbReference>
<organism evidence="2 3">
    <name type="scientific">Halothiobacillus neapolitanus (strain ATCC 23641 / DSM 15147 / CIP 104769 / NCIMB 8539 / c2)</name>
    <name type="common">Thiobacillus neapolitanus</name>
    <dbReference type="NCBI Taxonomy" id="555778"/>
    <lineage>
        <taxon>Bacteria</taxon>
        <taxon>Pseudomonadati</taxon>
        <taxon>Pseudomonadota</taxon>
        <taxon>Gammaproteobacteria</taxon>
        <taxon>Chromatiales</taxon>
        <taxon>Halothiobacillaceae</taxon>
        <taxon>Halothiobacillus</taxon>
    </lineage>
</organism>
<feature type="transmembrane region" description="Helical" evidence="1">
    <location>
        <begin position="23"/>
        <end position="42"/>
    </location>
</feature>
<proteinExistence type="predicted"/>
<keyword evidence="1" id="KW-0472">Membrane</keyword>
<dbReference type="HOGENOM" id="CLU_598215_0_0_6"/>
<sequence>METLRTTPELEQTPAAPRRSRLWLWRGLTLTGLLVALWLYVLPYQTGVRLDKSLSGWVSDHPDWTLEREERSLYQRHYRLYWQPDWATEPVVLDARVFPRPFGWSSPAGRQWGWATFAVQMDPDSPVQIRNLPDRAIEITGQVESLGLVRFNWAAGDADSNQLVYDRSGRAWQGTLNLPGWQVITPSHRFLFGRTLIDLRLHQRAKAKDAFWHGLDGELGIDIRRIGWGKISSAMAASTETSIPSSMFIGSSTSGLIDHFQWRIRLMPDLSGGQWDVIGSGALDALQLNGRHLGGGQLAFAVYAADPDFAERFAALGRHLLFSTETITSGQVLAPVLSSLQSAEIRLDALRWQTPTGNMDITGKAFGPQFAGLDPLTSRQQHKQSQADWQAQVQLQFGGAIMQAPLINPMVDWLNSWLPEPIPSFTQTDKTPVRLILAYSPEGWVLHRPEAQRPPAP</sequence>
<accession>D0KWB1</accession>
<evidence type="ECO:0000313" key="3">
    <source>
        <dbReference type="Proteomes" id="UP000009102"/>
    </source>
</evidence>
<dbReference type="STRING" id="555778.Hneap_2198"/>